<dbReference type="Proteomes" id="UP001519667">
    <property type="component" value="Unassembled WGS sequence"/>
</dbReference>
<comment type="caution">
    <text evidence="3">The sequence shown here is derived from an EMBL/GenBank/DDBJ whole genome shotgun (WGS) entry which is preliminary data.</text>
</comment>
<dbReference type="RefSeq" id="WP_215374487.1">
    <property type="nucleotide sequence ID" value="NZ_JAGTIS010000005.1"/>
</dbReference>
<reference evidence="3 4" key="1">
    <citation type="submission" date="2021-04" db="EMBL/GenBank/DDBJ databases">
        <title>Pseudomonas boanensis sp. nov., a bacterium isolated from river water used for household purposes in Boane District, Mozambique.</title>
        <authorList>
            <person name="Nicklasson M."/>
            <person name="Martin-Rodriguez A.J."/>
            <person name="Thorell K."/>
            <person name="Neves L."/>
            <person name="Mussagy A."/>
            <person name="Rydberg H.A."/>
            <person name="Hernroth B."/>
            <person name="Svensson-Stadler L."/>
            <person name="Sjoling A."/>
        </authorList>
    </citation>
    <scope>NUCLEOTIDE SEQUENCE [LARGE SCALE GENOMIC DNA]</scope>
    <source>
        <strain evidence="3 4">DB1</strain>
    </source>
</reference>
<feature type="compositionally biased region" description="Low complexity" evidence="2">
    <location>
        <begin position="163"/>
        <end position="180"/>
    </location>
</feature>
<keyword evidence="1" id="KW-0175">Coiled coil</keyword>
<organism evidence="3 4">
    <name type="scientific">Metapseudomonas boanensis</name>
    <dbReference type="NCBI Taxonomy" id="2822138"/>
    <lineage>
        <taxon>Bacteria</taxon>
        <taxon>Pseudomonadati</taxon>
        <taxon>Pseudomonadota</taxon>
        <taxon>Gammaproteobacteria</taxon>
        <taxon>Pseudomonadales</taxon>
        <taxon>Pseudomonadaceae</taxon>
        <taxon>Metapseudomonas</taxon>
    </lineage>
</organism>
<keyword evidence="4" id="KW-1185">Reference proteome</keyword>
<gene>
    <name evidence="3" type="ORF">J7302_12170</name>
</gene>
<sequence>MADPTYEELSSENARLRQKNAELLDELKKARGRLKELEAAQPEGLSELETLRAEVLDLKLHKPVAAMLKGVLVSPKYSAQELAEHYKFELNEAGEIEMRDLEGNPVTVAEKVDGKEVTRSVRFEEMDIWRYLVNTGNFNHIIRGSRASGSGAIPSAARTFTTQQEKAQQPAQAKPNFGLK</sequence>
<feature type="coiled-coil region" evidence="1">
    <location>
        <begin position="6"/>
        <end position="40"/>
    </location>
</feature>
<protein>
    <submittedName>
        <fullName evidence="3">Uncharacterized protein</fullName>
    </submittedName>
</protein>
<evidence type="ECO:0000256" key="2">
    <source>
        <dbReference type="SAM" id="MobiDB-lite"/>
    </source>
</evidence>
<feature type="region of interest" description="Disordered" evidence="2">
    <location>
        <begin position="158"/>
        <end position="180"/>
    </location>
</feature>
<proteinExistence type="predicted"/>
<dbReference type="EMBL" id="JAGTIS010000005">
    <property type="protein sequence ID" value="MBT8766870.1"/>
    <property type="molecule type" value="Genomic_DNA"/>
</dbReference>
<accession>A0ABS5XGP7</accession>
<name>A0ABS5XGP7_9GAMM</name>
<evidence type="ECO:0000313" key="3">
    <source>
        <dbReference type="EMBL" id="MBT8766870.1"/>
    </source>
</evidence>
<evidence type="ECO:0000256" key="1">
    <source>
        <dbReference type="SAM" id="Coils"/>
    </source>
</evidence>
<evidence type="ECO:0000313" key="4">
    <source>
        <dbReference type="Proteomes" id="UP001519667"/>
    </source>
</evidence>